<dbReference type="EC" id="3.6.1.27" evidence="3 17"/>
<feature type="transmembrane region" description="Helical" evidence="17">
    <location>
        <begin position="199"/>
        <end position="217"/>
    </location>
</feature>
<gene>
    <name evidence="17" type="primary">uppP</name>
    <name evidence="18" type="ORF">ATL40_1350</name>
</gene>
<keyword evidence="5 17" id="KW-1003">Cell membrane</keyword>
<evidence type="ECO:0000256" key="15">
    <source>
        <dbReference type="ARBA" id="ARBA00032932"/>
    </source>
</evidence>
<keyword evidence="8 17" id="KW-0133">Cell shape</keyword>
<dbReference type="NCBIfam" id="TIGR00753">
    <property type="entry name" value="undec_PP_bacA"/>
    <property type="match status" value="1"/>
</dbReference>
<evidence type="ECO:0000256" key="10">
    <source>
        <dbReference type="ARBA" id="ARBA00022989"/>
    </source>
</evidence>
<dbReference type="AlphaFoldDB" id="A0A2A9D1Q5"/>
<dbReference type="EMBL" id="PDJD01000001">
    <property type="protein sequence ID" value="PFG19780.1"/>
    <property type="molecule type" value="Genomic_DNA"/>
</dbReference>
<evidence type="ECO:0000256" key="3">
    <source>
        <dbReference type="ARBA" id="ARBA00012374"/>
    </source>
</evidence>
<dbReference type="GO" id="GO:0071555">
    <property type="term" value="P:cell wall organization"/>
    <property type="evidence" value="ECO:0007669"/>
    <property type="project" value="UniProtKB-KW"/>
</dbReference>
<dbReference type="NCBIfam" id="NF001392">
    <property type="entry name" value="PRK00281.2-1"/>
    <property type="match status" value="1"/>
</dbReference>
<dbReference type="GO" id="GO:0008360">
    <property type="term" value="P:regulation of cell shape"/>
    <property type="evidence" value="ECO:0007669"/>
    <property type="project" value="UniProtKB-KW"/>
</dbReference>
<organism evidence="18 19">
    <name type="scientific">Serinibacter salmoneus</name>
    <dbReference type="NCBI Taxonomy" id="556530"/>
    <lineage>
        <taxon>Bacteria</taxon>
        <taxon>Bacillati</taxon>
        <taxon>Actinomycetota</taxon>
        <taxon>Actinomycetes</taxon>
        <taxon>Micrococcales</taxon>
        <taxon>Beutenbergiaceae</taxon>
        <taxon>Serinibacter</taxon>
    </lineage>
</organism>
<keyword evidence="7 17" id="KW-0378">Hydrolase</keyword>
<reference evidence="18 19" key="1">
    <citation type="submission" date="2017-10" db="EMBL/GenBank/DDBJ databases">
        <title>Sequencing the genomes of 1000 actinobacteria strains.</title>
        <authorList>
            <person name="Klenk H.-P."/>
        </authorList>
    </citation>
    <scope>NUCLEOTIDE SEQUENCE [LARGE SCALE GENOMIC DNA]</scope>
    <source>
        <strain evidence="18 19">DSM 21801</strain>
    </source>
</reference>
<dbReference type="InterPro" id="IPR003824">
    <property type="entry name" value="UppP"/>
</dbReference>
<keyword evidence="19" id="KW-1185">Reference proteome</keyword>
<dbReference type="RefSeq" id="WP_098468850.1">
    <property type="nucleotide sequence ID" value="NZ_PDJD01000001.1"/>
</dbReference>
<evidence type="ECO:0000256" key="5">
    <source>
        <dbReference type="ARBA" id="ARBA00022475"/>
    </source>
</evidence>
<dbReference type="PANTHER" id="PTHR30622:SF4">
    <property type="entry name" value="UNDECAPRENYL-DIPHOSPHATASE"/>
    <property type="match status" value="1"/>
</dbReference>
<evidence type="ECO:0000256" key="6">
    <source>
        <dbReference type="ARBA" id="ARBA00022692"/>
    </source>
</evidence>
<dbReference type="HAMAP" id="MF_01006">
    <property type="entry name" value="Undec_diphosphatase"/>
    <property type="match status" value="1"/>
</dbReference>
<keyword evidence="11 17" id="KW-0472">Membrane</keyword>
<dbReference type="PANTHER" id="PTHR30622">
    <property type="entry name" value="UNDECAPRENYL-DIPHOSPHATASE"/>
    <property type="match status" value="1"/>
</dbReference>
<evidence type="ECO:0000256" key="9">
    <source>
        <dbReference type="ARBA" id="ARBA00022984"/>
    </source>
</evidence>
<protein>
    <recommendedName>
        <fullName evidence="4 17">Undecaprenyl-diphosphatase</fullName>
        <ecNumber evidence="3 17">3.6.1.27</ecNumber>
    </recommendedName>
    <alternativeName>
        <fullName evidence="15 17">Bacitracin resistance protein</fullName>
    </alternativeName>
    <alternativeName>
        <fullName evidence="14 17">Undecaprenyl pyrophosphate phosphatase</fullName>
    </alternativeName>
</protein>
<feature type="transmembrane region" description="Helical" evidence="17">
    <location>
        <begin position="266"/>
        <end position="286"/>
    </location>
</feature>
<dbReference type="Proteomes" id="UP000224915">
    <property type="component" value="Unassembled WGS sequence"/>
</dbReference>
<feature type="transmembrane region" description="Helical" evidence="17">
    <location>
        <begin position="126"/>
        <end position="143"/>
    </location>
</feature>
<keyword evidence="13 17" id="KW-0961">Cell wall biogenesis/degradation</keyword>
<proteinExistence type="inferred from homology"/>
<evidence type="ECO:0000313" key="19">
    <source>
        <dbReference type="Proteomes" id="UP000224915"/>
    </source>
</evidence>
<comment type="caution">
    <text evidence="18">The sequence shown here is derived from an EMBL/GenBank/DDBJ whole genome shotgun (WGS) entry which is preliminary data.</text>
</comment>
<evidence type="ECO:0000313" key="18">
    <source>
        <dbReference type="EMBL" id="PFG19780.1"/>
    </source>
</evidence>
<evidence type="ECO:0000256" key="2">
    <source>
        <dbReference type="ARBA" id="ARBA00010621"/>
    </source>
</evidence>
<keyword evidence="6 17" id="KW-0812">Transmembrane</keyword>
<dbReference type="OrthoDB" id="9808289at2"/>
<evidence type="ECO:0000256" key="8">
    <source>
        <dbReference type="ARBA" id="ARBA00022960"/>
    </source>
</evidence>
<sequence length="289" mass="31403">MNWWEAVILGLVQGLTEFLPVSSSAHLRIVGALMLDGQDVGATFTAVTQIGTEAAVLIYFRHTIVQVIRRWWATLPLLREGGRWRNPLRLADPDARMGWLIIVGSIPIALLGVLFEDQIESTLRDLRFTAFTLAFFALLLWAADRFGRRTKELDKLNGRDGILYGFAQAMALIPGVSRSGGTITAGLAMGYTREAAARYSFLLAVPAVLASGFYQLAKAIGGHQDTALEVSAGATAIATLVAFVVGFTVIVWFLRYITTRTFLPFVIYRIVVAAGILVLIGTGTISPTA</sequence>
<keyword evidence="10 17" id="KW-1133">Transmembrane helix</keyword>
<evidence type="ECO:0000256" key="13">
    <source>
        <dbReference type="ARBA" id="ARBA00023316"/>
    </source>
</evidence>
<dbReference type="GO" id="GO:0005886">
    <property type="term" value="C:plasma membrane"/>
    <property type="evidence" value="ECO:0007669"/>
    <property type="project" value="UniProtKB-SubCell"/>
</dbReference>
<comment type="subcellular location">
    <subcellularLocation>
        <location evidence="1 17">Cell membrane</location>
        <topology evidence="1 17">Multi-pass membrane protein</topology>
    </subcellularLocation>
</comment>
<evidence type="ECO:0000256" key="1">
    <source>
        <dbReference type="ARBA" id="ARBA00004651"/>
    </source>
</evidence>
<dbReference type="GO" id="GO:0009252">
    <property type="term" value="P:peptidoglycan biosynthetic process"/>
    <property type="evidence" value="ECO:0007669"/>
    <property type="project" value="UniProtKB-KW"/>
</dbReference>
<dbReference type="GO" id="GO:0046677">
    <property type="term" value="P:response to antibiotic"/>
    <property type="evidence" value="ECO:0007669"/>
    <property type="project" value="UniProtKB-UniRule"/>
</dbReference>
<evidence type="ECO:0000256" key="14">
    <source>
        <dbReference type="ARBA" id="ARBA00032707"/>
    </source>
</evidence>
<evidence type="ECO:0000256" key="12">
    <source>
        <dbReference type="ARBA" id="ARBA00023251"/>
    </source>
</evidence>
<comment type="catalytic activity">
    <reaction evidence="16 17">
        <text>di-trans,octa-cis-undecaprenyl diphosphate + H2O = di-trans,octa-cis-undecaprenyl phosphate + phosphate + H(+)</text>
        <dbReference type="Rhea" id="RHEA:28094"/>
        <dbReference type="ChEBI" id="CHEBI:15377"/>
        <dbReference type="ChEBI" id="CHEBI:15378"/>
        <dbReference type="ChEBI" id="CHEBI:43474"/>
        <dbReference type="ChEBI" id="CHEBI:58405"/>
        <dbReference type="ChEBI" id="CHEBI:60392"/>
        <dbReference type="EC" id="3.6.1.27"/>
    </reaction>
</comment>
<dbReference type="Pfam" id="PF02673">
    <property type="entry name" value="BacA"/>
    <property type="match status" value="1"/>
</dbReference>
<evidence type="ECO:0000256" key="11">
    <source>
        <dbReference type="ARBA" id="ARBA00023136"/>
    </source>
</evidence>
<dbReference type="GO" id="GO:0050380">
    <property type="term" value="F:undecaprenyl-diphosphatase activity"/>
    <property type="evidence" value="ECO:0007669"/>
    <property type="project" value="UniProtKB-UniRule"/>
</dbReference>
<feature type="transmembrane region" description="Helical" evidence="17">
    <location>
        <begin position="232"/>
        <end position="254"/>
    </location>
</feature>
<feature type="transmembrane region" description="Helical" evidence="17">
    <location>
        <begin position="40"/>
        <end position="60"/>
    </location>
</feature>
<evidence type="ECO:0000256" key="16">
    <source>
        <dbReference type="ARBA" id="ARBA00047594"/>
    </source>
</evidence>
<keyword evidence="9 17" id="KW-0573">Peptidoglycan synthesis</keyword>
<name>A0A2A9D1Q5_9MICO</name>
<evidence type="ECO:0000256" key="7">
    <source>
        <dbReference type="ARBA" id="ARBA00022801"/>
    </source>
</evidence>
<feature type="transmembrane region" description="Helical" evidence="17">
    <location>
        <begin position="97"/>
        <end position="114"/>
    </location>
</feature>
<evidence type="ECO:0000256" key="4">
    <source>
        <dbReference type="ARBA" id="ARBA00021581"/>
    </source>
</evidence>
<comment type="miscellaneous">
    <text evidence="17">Bacitracin is thought to be involved in the inhibition of peptidoglycan synthesis by sequestering undecaprenyl diphosphate, thereby reducing the pool of lipid carrier available.</text>
</comment>
<comment type="function">
    <text evidence="17">Catalyzes the dephosphorylation of undecaprenyl diphosphate (UPP). Confers resistance to bacitracin.</text>
</comment>
<keyword evidence="12 17" id="KW-0046">Antibiotic resistance</keyword>
<accession>A0A2A9D1Q5</accession>
<comment type="similarity">
    <text evidence="2 17">Belongs to the UppP family.</text>
</comment>
<evidence type="ECO:0000256" key="17">
    <source>
        <dbReference type="HAMAP-Rule" id="MF_01006"/>
    </source>
</evidence>